<accession>A0AAN9A1U1</accession>
<name>A0AAN9A1U1_HALRR</name>
<feature type="region of interest" description="Disordered" evidence="7">
    <location>
        <begin position="155"/>
        <end position="176"/>
    </location>
</feature>
<feature type="signal peptide" evidence="8">
    <location>
        <begin position="1"/>
        <end position="18"/>
    </location>
</feature>
<evidence type="ECO:0000256" key="6">
    <source>
        <dbReference type="RuleBase" id="RU363034"/>
    </source>
</evidence>
<evidence type="ECO:0000256" key="4">
    <source>
        <dbReference type="ARBA" id="ARBA00023105"/>
    </source>
</evidence>
<feature type="domain" description="Peptidase S1" evidence="9">
    <location>
        <begin position="46"/>
        <end position="268"/>
    </location>
</feature>
<organism evidence="10 11">
    <name type="scientific">Halocaridina rubra</name>
    <name type="common">Hawaiian red shrimp</name>
    <dbReference type="NCBI Taxonomy" id="373956"/>
    <lineage>
        <taxon>Eukaryota</taxon>
        <taxon>Metazoa</taxon>
        <taxon>Ecdysozoa</taxon>
        <taxon>Arthropoda</taxon>
        <taxon>Crustacea</taxon>
        <taxon>Multicrustacea</taxon>
        <taxon>Malacostraca</taxon>
        <taxon>Eumalacostraca</taxon>
        <taxon>Eucarida</taxon>
        <taxon>Decapoda</taxon>
        <taxon>Pleocyemata</taxon>
        <taxon>Caridea</taxon>
        <taxon>Atyoidea</taxon>
        <taxon>Atyidae</taxon>
        <taxon>Halocaridina</taxon>
    </lineage>
</organism>
<dbReference type="PROSITE" id="PS00135">
    <property type="entry name" value="TRYPSIN_SER"/>
    <property type="match status" value="1"/>
</dbReference>
<proteinExistence type="predicted"/>
<dbReference type="CDD" id="cd00190">
    <property type="entry name" value="Tryp_SPc"/>
    <property type="match status" value="1"/>
</dbReference>
<keyword evidence="1 6" id="KW-0645">Protease</keyword>
<feature type="chain" id="PRO_5042891840" description="Peptidase S1 domain-containing protein" evidence="8">
    <location>
        <begin position="19"/>
        <end position="271"/>
    </location>
</feature>
<gene>
    <name evidence="10" type="ORF">SK128_021709</name>
</gene>
<dbReference type="InterPro" id="IPR009003">
    <property type="entry name" value="Peptidase_S1_PA"/>
</dbReference>
<evidence type="ECO:0000256" key="1">
    <source>
        <dbReference type="ARBA" id="ARBA00022670"/>
    </source>
</evidence>
<dbReference type="InterPro" id="IPR043504">
    <property type="entry name" value="Peptidase_S1_PA_chymotrypsin"/>
</dbReference>
<dbReference type="SUPFAM" id="SSF50494">
    <property type="entry name" value="Trypsin-like serine proteases"/>
    <property type="match status" value="1"/>
</dbReference>
<dbReference type="Pfam" id="PF00089">
    <property type="entry name" value="Trypsin"/>
    <property type="match status" value="1"/>
</dbReference>
<evidence type="ECO:0000313" key="11">
    <source>
        <dbReference type="Proteomes" id="UP001381693"/>
    </source>
</evidence>
<evidence type="ECO:0000313" key="10">
    <source>
        <dbReference type="EMBL" id="KAK7071888.1"/>
    </source>
</evidence>
<evidence type="ECO:0000259" key="9">
    <source>
        <dbReference type="PROSITE" id="PS50240"/>
    </source>
</evidence>
<comment type="caution">
    <text evidence="10">The sequence shown here is derived from an EMBL/GenBank/DDBJ whole genome shotgun (WGS) entry which is preliminary data.</text>
</comment>
<dbReference type="AlphaFoldDB" id="A0AAN9A1U1"/>
<dbReference type="InterPro" id="IPR001254">
    <property type="entry name" value="Trypsin_dom"/>
</dbReference>
<dbReference type="PANTHER" id="PTHR24252">
    <property type="entry name" value="ACROSIN-RELATED"/>
    <property type="match status" value="1"/>
</dbReference>
<evidence type="ECO:0000256" key="5">
    <source>
        <dbReference type="ARBA" id="ARBA00023157"/>
    </source>
</evidence>
<reference evidence="10 11" key="1">
    <citation type="submission" date="2023-11" db="EMBL/GenBank/DDBJ databases">
        <title>Halocaridina rubra genome assembly.</title>
        <authorList>
            <person name="Smith C."/>
        </authorList>
    </citation>
    <scope>NUCLEOTIDE SEQUENCE [LARGE SCALE GENOMIC DNA]</scope>
    <source>
        <strain evidence="10">EP-1</strain>
        <tissue evidence="10">Whole</tissue>
    </source>
</reference>
<evidence type="ECO:0000256" key="3">
    <source>
        <dbReference type="ARBA" id="ARBA00022825"/>
    </source>
</evidence>
<dbReference type="InterPro" id="IPR018114">
    <property type="entry name" value="TRYPSIN_HIS"/>
</dbReference>
<dbReference type="InterPro" id="IPR001314">
    <property type="entry name" value="Peptidase_S1A"/>
</dbReference>
<dbReference type="SMART" id="SM00020">
    <property type="entry name" value="Tryp_SPc"/>
    <property type="match status" value="1"/>
</dbReference>
<dbReference type="Gene3D" id="2.40.10.10">
    <property type="entry name" value="Trypsin-like serine proteases"/>
    <property type="match status" value="2"/>
</dbReference>
<dbReference type="EMBL" id="JAXCGZ010013842">
    <property type="protein sequence ID" value="KAK7071888.1"/>
    <property type="molecule type" value="Genomic_DNA"/>
</dbReference>
<dbReference type="FunFam" id="2.40.10.10:FF:000034">
    <property type="entry name" value="Eupolytin"/>
    <property type="match status" value="1"/>
</dbReference>
<keyword evidence="3 6" id="KW-0720">Serine protease</keyword>
<sequence>MIPRLLVLIFVCVSLARGNPAAGKPWHWKSPKPLLEPNGPPRNSRIVGGTEAVPHAWPHQVALFIDNLYFCGGSLISDEWVMTAAHCTDGAGFVDVVMGAHNIQVAEPEQVTVTSTDFFVHENWDSFNLQNDISLIRLPSPVQFNENITSISLASTDPPPGTIVTPTGWGRPSDSTGSISDVLRQVDVPILDIPACQDYYNIVTGNMICIDSTGGKGTCNGDSGGPLFNGGVTVGITSFGSSTGCETGYPDGFTRVSSYLDWIFIKTGITP</sequence>
<keyword evidence="2 6" id="KW-0378">Hydrolase</keyword>
<protein>
    <recommendedName>
        <fullName evidence="9">Peptidase S1 domain-containing protein</fullName>
    </recommendedName>
</protein>
<keyword evidence="8" id="KW-0732">Signal</keyword>
<dbReference type="PANTHER" id="PTHR24252:SF7">
    <property type="entry name" value="HYALIN"/>
    <property type="match status" value="1"/>
</dbReference>
<dbReference type="GO" id="GO:0030574">
    <property type="term" value="P:collagen catabolic process"/>
    <property type="evidence" value="ECO:0007669"/>
    <property type="project" value="UniProtKB-KW"/>
</dbReference>
<evidence type="ECO:0000256" key="2">
    <source>
        <dbReference type="ARBA" id="ARBA00022801"/>
    </source>
</evidence>
<dbReference type="GO" id="GO:0004252">
    <property type="term" value="F:serine-type endopeptidase activity"/>
    <property type="evidence" value="ECO:0007669"/>
    <property type="project" value="InterPro"/>
</dbReference>
<dbReference type="Proteomes" id="UP001381693">
    <property type="component" value="Unassembled WGS sequence"/>
</dbReference>
<keyword evidence="4" id="KW-0177">Collagen degradation</keyword>
<keyword evidence="11" id="KW-1185">Reference proteome</keyword>
<keyword evidence="5" id="KW-1015">Disulfide bond</keyword>
<dbReference type="GO" id="GO:0006508">
    <property type="term" value="P:proteolysis"/>
    <property type="evidence" value="ECO:0007669"/>
    <property type="project" value="UniProtKB-KW"/>
</dbReference>
<dbReference type="PROSITE" id="PS00134">
    <property type="entry name" value="TRYPSIN_HIS"/>
    <property type="match status" value="1"/>
</dbReference>
<evidence type="ECO:0000256" key="7">
    <source>
        <dbReference type="SAM" id="MobiDB-lite"/>
    </source>
</evidence>
<dbReference type="PRINTS" id="PR00722">
    <property type="entry name" value="CHYMOTRYPSIN"/>
</dbReference>
<evidence type="ECO:0000256" key="8">
    <source>
        <dbReference type="SAM" id="SignalP"/>
    </source>
</evidence>
<dbReference type="InterPro" id="IPR033116">
    <property type="entry name" value="TRYPSIN_SER"/>
</dbReference>
<dbReference type="PROSITE" id="PS50240">
    <property type="entry name" value="TRYPSIN_DOM"/>
    <property type="match status" value="1"/>
</dbReference>